<feature type="domain" description="Peptidase C39-like" evidence="1">
    <location>
        <begin position="37"/>
        <end position="202"/>
    </location>
</feature>
<comment type="caution">
    <text evidence="2">The sequence shown here is derived from an EMBL/GenBank/DDBJ whole genome shotgun (WGS) entry which is preliminary data.</text>
</comment>
<dbReference type="EMBL" id="JBHTNH010000061">
    <property type="protein sequence ID" value="MFD1363708.1"/>
    <property type="molecule type" value="Genomic_DNA"/>
</dbReference>
<accession>A0ABW3ZZP3</accession>
<dbReference type="PANTHER" id="PTHR37806:SF1">
    <property type="entry name" value="PEPTIDASE C39-LIKE DOMAIN-CONTAINING PROTEIN"/>
    <property type="match status" value="1"/>
</dbReference>
<gene>
    <name evidence="2" type="ORF">ACFQ4A_19060</name>
</gene>
<dbReference type="RefSeq" id="WP_382402949.1">
    <property type="nucleotide sequence ID" value="NZ_JBHTNH010000061.1"/>
</dbReference>
<dbReference type="Proteomes" id="UP001597178">
    <property type="component" value="Unassembled WGS sequence"/>
</dbReference>
<keyword evidence="3" id="KW-1185">Reference proteome</keyword>
<evidence type="ECO:0000313" key="3">
    <source>
        <dbReference type="Proteomes" id="UP001597178"/>
    </source>
</evidence>
<protein>
    <submittedName>
        <fullName evidence="2">C39 family peptidase</fullName>
    </submittedName>
</protein>
<reference evidence="3" key="1">
    <citation type="journal article" date="2019" name="Int. J. Syst. Evol. Microbiol.">
        <title>The Global Catalogue of Microorganisms (GCM) 10K type strain sequencing project: providing services to taxonomists for standard genome sequencing and annotation.</title>
        <authorList>
            <consortium name="The Broad Institute Genomics Platform"/>
            <consortium name="The Broad Institute Genome Sequencing Center for Infectious Disease"/>
            <person name="Wu L."/>
            <person name="Ma J."/>
        </authorList>
    </citation>
    <scope>NUCLEOTIDE SEQUENCE [LARGE SCALE GENOMIC DNA]</scope>
    <source>
        <strain evidence="3">CCUG 54822</strain>
    </source>
</reference>
<proteinExistence type="predicted"/>
<evidence type="ECO:0000313" key="2">
    <source>
        <dbReference type="EMBL" id="MFD1363708.1"/>
    </source>
</evidence>
<dbReference type="InterPro" id="IPR039564">
    <property type="entry name" value="Peptidase_C39-like"/>
</dbReference>
<sequence>MIVTIKRLIGFTGLAGLFWLLGHQRANAPTSQVRIKGVPAYYQYPQLPTGCEATSLAMLLSWGLGEEVSKYTVADALSKGDKVHQAGGEWKGANPNKTFVGDPYTDSDDGSYGVFEGPILEAIEMYMPGKGIDLTGEPFDALLDIVRSGKPVLAWTTLEQQETYYGLSWTDEAGDVIDWYENEHAVVLTGVTGDQVIAHDPHTGKAEYYDRKLFERNWQSMGGRAVMLNIGN</sequence>
<name>A0ABW3ZZP3_9BACI</name>
<organism evidence="2 3">
    <name type="scientific">Lentibacillus salinarum</name>
    <dbReference type="NCBI Taxonomy" id="446820"/>
    <lineage>
        <taxon>Bacteria</taxon>
        <taxon>Bacillati</taxon>
        <taxon>Bacillota</taxon>
        <taxon>Bacilli</taxon>
        <taxon>Bacillales</taxon>
        <taxon>Bacillaceae</taxon>
        <taxon>Lentibacillus</taxon>
    </lineage>
</organism>
<evidence type="ECO:0000259" key="1">
    <source>
        <dbReference type="Pfam" id="PF13529"/>
    </source>
</evidence>
<dbReference type="Gene3D" id="3.90.70.10">
    <property type="entry name" value="Cysteine proteinases"/>
    <property type="match status" value="1"/>
</dbReference>
<dbReference type="Pfam" id="PF13529">
    <property type="entry name" value="Peptidase_C39_2"/>
    <property type="match status" value="1"/>
</dbReference>
<dbReference type="PANTHER" id="PTHR37806">
    <property type="entry name" value="LMO0724 PROTEIN"/>
    <property type="match status" value="1"/>
</dbReference>